<evidence type="ECO:0000313" key="3">
    <source>
        <dbReference type="Proteomes" id="UP001219525"/>
    </source>
</evidence>
<reference evidence="2" key="1">
    <citation type="submission" date="2023-03" db="EMBL/GenBank/DDBJ databases">
        <title>Massive genome expansion in bonnet fungi (Mycena s.s.) driven by repeated elements and novel gene families across ecological guilds.</title>
        <authorList>
            <consortium name="Lawrence Berkeley National Laboratory"/>
            <person name="Harder C.B."/>
            <person name="Miyauchi S."/>
            <person name="Viragh M."/>
            <person name="Kuo A."/>
            <person name="Thoen E."/>
            <person name="Andreopoulos B."/>
            <person name="Lu D."/>
            <person name="Skrede I."/>
            <person name="Drula E."/>
            <person name="Henrissat B."/>
            <person name="Morin E."/>
            <person name="Kohler A."/>
            <person name="Barry K."/>
            <person name="LaButti K."/>
            <person name="Morin E."/>
            <person name="Salamov A."/>
            <person name="Lipzen A."/>
            <person name="Mereny Z."/>
            <person name="Hegedus B."/>
            <person name="Baldrian P."/>
            <person name="Stursova M."/>
            <person name="Weitz H."/>
            <person name="Taylor A."/>
            <person name="Grigoriev I.V."/>
            <person name="Nagy L.G."/>
            <person name="Martin F."/>
            <person name="Kauserud H."/>
        </authorList>
    </citation>
    <scope>NUCLEOTIDE SEQUENCE</scope>
    <source>
        <strain evidence="2">9144</strain>
    </source>
</reference>
<evidence type="ECO:0000256" key="1">
    <source>
        <dbReference type="SAM" id="Coils"/>
    </source>
</evidence>
<name>A0AAD6Y6B2_9AGAR</name>
<dbReference type="EMBL" id="JARJCW010000058">
    <property type="protein sequence ID" value="KAJ7201616.1"/>
    <property type="molecule type" value="Genomic_DNA"/>
</dbReference>
<proteinExistence type="predicted"/>
<keyword evidence="3" id="KW-1185">Reference proteome</keyword>
<dbReference type="Proteomes" id="UP001219525">
    <property type="component" value="Unassembled WGS sequence"/>
</dbReference>
<sequence length="370" mass="40717">MDAFWLHAPLVPVGLGLESELEAIVAKAPEDDETLLADDDEEFMPVSGVVTLSSITKSEAIVLESIESVVGSTEAVFPVAALCCPPPTSIEFGSRTTQQAPFPVPRGMTLTPINFQDLQRATVALESTILAQQRQQKDLVVLLKSVEDRLDEARKREKAYEAEARKRERAYEAEARKRERAYEAEARKRERVYEAEAKEREIALAVSTVEAAHVNEGLRLERERAKDNVNLRSSIEIITTTLVQQPGAKKRVKGHGVQAVLDAIDAGVFNNASANFEKARAEVTAGLTRHGGIKAQDVTIALQSLYRLLSKPYHRGVSEVLIIRHGALPLADAIAAMSVIYFARQQYASRFDAVYEDSAGDPVLKLSDLK</sequence>
<keyword evidence="1" id="KW-0175">Coiled coil</keyword>
<accession>A0AAD6Y6B2</accession>
<organism evidence="2 3">
    <name type="scientific">Mycena pura</name>
    <dbReference type="NCBI Taxonomy" id="153505"/>
    <lineage>
        <taxon>Eukaryota</taxon>
        <taxon>Fungi</taxon>
        <taxon>Dikarya</taxon>
        <taxon>Basidiomycota</taxon>
        <taxon>Agaricomycotina</taxon>
        <taxon>Agaricomycetes</taxon>
        <taxon>Agaricomycetidae</taxon>
        <taxon>Agaricales</taxon>
        <taxon>Marasmiineae</taxon>
        <taxon>Mycenaceae</taxon>
        <taxon>Mycena</taxon>
    </lineage>
</organism>
<dbReference type="AlphaFoldDB" id="A0AAD6Y6B2"/>
<gene>
    <name evidence="2" type="ORF">GGX14DRAFT_655537</name>
</gene>
<protein>
    <submittedName>
        <fullName evidence="2">Uncharacterized protein</fullName>
    </submittedName>
</protein>
<feature type="coiled-coil region" evidence="1">
    <location>
        <begin position="136"/>
        <end position="170"/>
    </location>
</feature>
<comment type="caution">
    <text evidence="2">The sequence shown here is derived from an EMBL/GenBank/DDBJ whole genome shotgun (WGS) entry which is preliminary data.</text>
</comment>
<evidence type="ECO:0000313" key="2">
    <source>
        <dbReference type="EMBL" id="KAJ7201616.1"/>
    </source>
</evidence>